<name>A0A517PRS7_9PLAN</name>
<protein>
    <submittedName>
        <fullName evidence="1">Uncharacterized protein</fullName>
    </submittedName>
</protein>
<evidence type="ECO:0000313" key="1">
    <source>
        <dbReference type="EMBL" id="QDT22076.1"/>
    </source>
</evidence>
<accession>A0A517PRS7</accession>
<dbReference type="EMBL" id="CP036266">
    <property type="protein sequence ID" value="QDT22076.1"/>
    <property type="molecule type" value="Genomic_DNA"/>
</dbReference>
<dbReference type="AlphaFoldDB" id="A0A517PRS7"/>
<dbReference type="OrthoDB" id="256658at2"/>
<sequence>MMLLQNQDWRRNYDQTVIRLIREAFPPKQYLTHVDGTDLLRTSGAEGDAILRDYAHKTWDQVDHALISRYHEAPLSMSYAGFLKFLPAYLVDLFHPESEMQHIVWNCLLEYRLEPHLGSEQFDLNDDQLICCLLAFVRSSNFPLDTMMPRRTAEEYFHNPSPESAFNMLTHTLPHERVLALQSRIEEINDSFVIERWDQG</sequence>
<reference evidence="1 2" key="1">
    <citation type="submission" date="2019-02" db="EMBL/GenBank/DDBJ databases">
        <title>Deep-cultivation of Planctomycetes and their phenomic and genomic characterization uncovers novel biology.</title>
        <authorList>
            <person name="Wiegand S."/>
            <person name="Jogler M."/>
            <person name="Boedeker C."/>
            <person name="Pinto D."/>
            <person name="Vollmers J."/>
            <person name="Rivas-Marin E."/>
            <person name="Kohn T."/>
            <person name="Peeters S.H."/>
            <person name="Heuer A."/>
            <person name="Rast P."/>
            <person name="Oberbeckmann S."/>
            <person name="Bunk B."/>
            <person name="Jeske O."/>
            <person name="Meyerdierks A."/>
            <person name="Storesund J.E."/>
            <person name="Kallscheuer N."/>
            <person name="Luecker S."/>
            <person name="Lage O.M."/>
            <person name="Pohl T."/>
            <person name="Merkel B.J."/>
            <person name="Hornburger P."/>
            <person name="Mueller R.-W."/>
            <person name="Bruemmer F."/>
            <person name="Labrenz M."/>
            <person name="Spormann A.M."/>
            <person name="Op den Camp H."/>
            <person name="Overmann J."/>
            <person name="Amann R."/>
            <person name="Jetten M.S.M."/>
            <person name="Mascher T."/>
            <person name="Medema M.H."/>
            <person name="Devos D.P."/>
            <person name="Kaster A.-K."/>
            <person name="Ovreas L."/>
            <person name="Rohde M."/>
            <person name="Galperin M.Y."/>
            <person name="Jogler C."/>
        </authorList>
    </citation>
    <scope>NUCLEOTIDE SEQUENCE [LARGE SCALE GENOMIC DNA]</scope>
    <source>
        <strain evidence="1 2">HG66A1</strain>
    </source>
</reference>
<keyword evidence="2" id="KW-1185">Reference proteome</keyword>
<proteinExistence type="predicted"/>
<evidence type="ECO:0000313" key="2">
    <source>
        <dbReference type="Proteomes" id="UP000320421"/>
    </source>
</evidence>
<gene>
    <name evidence="1" type="ORF">HG66A1_38820</name>
</gene>
<organism evidence="1 2">
    <name type="scientific">Gimesia chilikensis</name>
    <dbReference type="NCBI Taxonomy" id="2605989"/>
    <lineage>
        <taxon>Bacteria</taxon>
        <taxon>Pseudomonadati</taxon>
        <taxon>Planctomycetota</taxon>
        <taxon>Planctomycetia</taxon>
        <taxon>Planctomycetales</taxon>
        <taxon>Planctomycetaceae</taxon>
        <taxon>Gimesia</taxon>
    </lineage>
</organism>
<dbReference type="RefSeq" id="WP_145187369.1">
    <property type="nucleotide sequence ID" value="NZ_CP036266.1"/>
</dbReference>
<dbReference type="Proteomes" id="UP000320421">
    <property type="component" value="Chromosome"/>
</dbReference>